<dbReference type="SUPFAM" id="SSF161098">
    <property type="entry name" value="MetI-like"/>
    <property type="match status" value="1"/>
</dbReference>
<sequence>MRRRYFAYPYSIWMVIFIVVPMLLVLYYSFTDGSGAFTMENFQKFFQPMYLNILWRSLWLAFISTALCLLIGYPAALALASKDLSRAKAFSVLFIVPMWMNFLLRTYAWVVLLERTGIINSWLTALGLPIQTLLYTDGAIILGMVYNFLPFMILPIYSVLRKMDRSYIEAAEDLGANGLTVFRKITLPMSVPGVISGITMVFMPAASTFVISRLLGGSKTMLIGDLIENQFLLTGDMNFGSALSVALMLFILLSMAIMNAFDKNKKTTGGLW</sequence>
<dbReference type="GO" id="GO:0005886">
    <property type="term" value="C:plasma membrane"/>
    <property type="evidence" value="ECO:0007669"/>
    <property type="project" value="UniProtKB-SubCell"/>
</dbReference>
<keyword evidence="4" id="KW-1003">Cell membrane</keyword>
<dbReference type="PANTHER" id="PTHR42929">
    <property type="entry name" value="INNER MEMBRANE ABC TRANSPORTER PERMEASE PROTEIN YDCU-RELATED-RELATED"/>
    <property type="match status" value="1"/>
</dbReference>
<evidence type="ECO:0000256" key="8">
    <source>
        <dbReference type="RuleBase" id="RU363032"/>
    </source>
</evidence>
<proteinExistence type="inferred from homology"/>
<dbReference type="CDD" id="cd06261">
    <property type="entry name" value="TM_PBP2"/>
    <property type="match status" value="1"/>
</dbReference>
<evidence type="ECO:0000256" key="6">
    <source>
        <dbReference type="ARBA" id="ARBA00022989"/>
    </source>
</evidence>
<dbReference type="InterPro" id="IPR035906">
    <property type="entry name" value="MetI-like_sf"/>
</dbReference>
<evidence type="ECO:0000256" key="7">
    <source>
        <dbReference type="ARBA" id="ARBA00023136"/>
    </source>
</evidence>
<evidence type="ECO:0000256" key="4">
    <source>
        <dbReference type="ARBA" id="ARBA00022475"/>
    </source>
</evidence>
<evidence type="ECO:0000256" key="3">
    <source>
        <dbReference type="ARBA" id="ARBA00022448"/>
    </source>
</evidence>
<feature type="domain" description="ABC transmembrane type-1" evidence="9">
    <location>
        <begin position="54"/>
        <end position="260"/>
    </location>
</feature>
<protein>
    <submittedName>
        <fullName evidence="10">ABC transporter permease</fullName>
    </submittedName>
</protein>
<keyword evidence="7 8" id="KW-0472">Membrane</keyword>
<comment type="caution">
    <text evidence="10">The sequence shown here is derived from an EMBL/GenBank/DDBJ whole genome shotgun (WGS) entry which is preliminary data.</text>
</comment>
<feature type="transmembrane region" description="Helical" evidence="8">
    <location>
        <begin position="239"/>
        <end position="261"/>
    </location>
</feature>
<feature type="transmembrane region" description="Helical" evidence="8">
    <location>
        <begin position="193"/>
        <end position="215"/>
    </location>
</feature>
<dbReference type="PANTHER" id="PTHR42929:SF1">
    <property type="entry name" value="INNER MEMBRANE ABC TRANSPORTER PERMEASE PROTEIN YDCU-RELATED"/>
    <property type="match status" value="1"/>
</dbReference>
<dbReference type="InterPro" id="IPR000515">
    <property type="entry name" value="MetI-like"/>
</dbReference>
<feature type="transmembrane region" description="Helical" evidence="8">
    <location>
        <begin position="133"/>
        <end position="157"/>
    </location>
</feature>
<dbReference type="PROSITE" id="PS50928">
    <property type="entry name" value="ABC_TM1"/>
    <property type="match status" value="1"/>
</dbReference>
<keyword evidence="3 8" id="KW-0813">Transport</keyword>
<reference evidence="10" key="1">
    <citation type="submission" date="2020-08" db="EMBL/GenBank/DDBJ databases">
        <title>Genome public.</title>
        <authorList>
            <person name="Liu C."/>
            <person name="Sun Q."/>
        </authorList>
    </citation>
    <scope>NUCLEOTIDE SEQUENCE</scope>
    <source>
        <strain evidence="10">NSJ-44</strain>
    </source>
</reference>
<keyword evidence="6 8" id="KW-1133">Transmembrane helix</keyword>
<dbReference type="Gene3D" id="1.10.3720.10">
    <property type="entry name" value="MetI-like"/>
    <property type="match status" value="1"/>
</dbReference>
<feature type="transmembrane region" description="Helical" evidence="8">
    <location>
        <begin position="12"/>
        <end position="30"/>
    </location>
</feature>
<dbReference type="Proteomes" id="UP000654279">
    <property type="component" value="Unassembled WGS sequence"/>
</dbReference>
<evidence type="ECO:0000259" key="9">
    <source>
        <dbReference type="PROSITE" id="PS50928"/>
    </source>
</evidence>
<feature type="transmembrane region" description="Helical" evidence="8">
    <location>
        <begin position="58"/>
        <end position="80"/>
    </location>
</feature>
<dbReference type="GO" id="GO:0055085">
    <property type="term" value="P:transmembrane transport"/>
    <property type="evidence" value="ECO:0007669"/>
    <property type="project" value="InterPro"/>
</dbReference>
<organism evidence="10 11">
    <name type="scientific">Luoshenia tenuis</name>
    <dbReference type="NCBI Taxonomy" id="2763654"/>
    <lineage>
        <taxon>Bacteria</taxon>
        <taxon>Bacillati</taxon>
        <taxon>Bacillota</taxon>
        <taxon>Clostridia</taxon>
        <taxon>Christensenellales</taxon>
        <taxon>Christensenellaceae</taxon>
        <taxon>Luoshenia</taxon>
    </lineage>
</organism>
<evidence type="ECO:0000313" key="11">
    <source>
        <dbReference type="Proteomes" id="UP000654279"/>
    </source>
</evidence>
<dbReference type="EMBL" id="JACRSO010000002">
    <property type="protein sequence ID" value="MBC8528899.1"/>
    <property type="molecule type" value="Genomic_DNA"/>
</dbReference>
<dbReference type="AlphaFoldDB" id="A0A926D0U0"/>
<keyword evidence="5 8" id="KW-0812">Transmembrane</keyword>
<comment type="similarity">
    <text evidence="2">Belongs to the binding-protein-dependent transport system permease family. CysTW subfamily.</text>
</comment>
<keyword evidence="11" id="KW-1185">Reference proteome</keyword>
<accession>A0A926D0U0</accession>
<comment type="subcellular location">
    <subcellularLocation>
        <location evidence="1 8">Cell membrane</location>
        <topology evidence="1 8">Multi-pass membrane protein</topology>
    </subcellularLocation>
</comment>
<feature type="transmembrane region" description="Helical" evidence="8">
    <location>
        <begin position="92"/>
        <end position="113"/>
    </location>
</feature>
<evidence type="ECO:0000313" key="10">
    <source>
        <dbReference type="EMBL" id="MBC8528899.1"/>
    </source>
</evidence>
<evidence type="ECO:0000256" key="5">
    <source>
        <dbReference type="ARBA" id="ARBA00022692"/>
    </source>
</evidence>
<gene>
    <name evidence="10" type="ORF">H8699_05620</name>
</gene>
<dbReference type="Pfam" id="PF00528">
    <property type="entry name" value="BPD_transp_1"/>
    <property type="match status" value="1"/>
</dbReference>
<evidence type="ECO:0000256" key="1">
    <source>
        <dbReference type="ARBA" id="ARBA00004651"/>
    </source>
</evidence>
<dbReference type="RefSeq" id="WP_249284838.1">
    <property type="nucleotide sequence ID" value="NZ_JACRSO010000002.1"/>
</dbReference>
<evidence type="ECO:0000256" key="2">
    <source>
        <dbReference type="ARBA" id="ARBA00007069"/>
    </source>
</evidence>
<name>A0A926D0U0_9FIRM</name>